<organism evidence="2 3">
    <name type="scientific">Flavobacterium magnum</name>
    <dbReference type="NCBI Taxonomy" id="2162713"/>
    <lineage>
        <taxon>Bacteria</taxon>
        <taxon>Pseudomonadati</taxon>
        <taxon>Bacteroidota</taxon>
        <taxon>Flavobacteriia</taxon>
        <taxon>Flavobacteriales</taxon>
        <taxon>Flavobacteriaceae</taxon>
        <taxon>Flavobacterium</taxon>
    </lineage>
</organism>
<protein>
    <recommendedName>
        <fullName evidence="1">DUF2007 domain-containing protein</fullName>
    </recommendedName>
</protein>
<evidence type="ECO:0000313" key="2">
    <source>
        <dbReference type="EMBL" id="AWA30126.1"/>
    </source>
</evidence>
<feature type="domain" description="DUF2007" evidence="1">
    <location>
        <begin position="9"/>
        <end position="58"/>
    </location>
</feature>
<evidence type="ECO:0000313" key="3">
    <source>
        <dbReference type="Proteomes" id="UP000244193"/>
    </source>
</evidence>
<dbReference type="OrthoDB" id="1372890at2"/>
<reference evidence="2 3" key="1">
    <citation type="submission" date="2018-04" db="EMBL/GenBank/DDBJ databases">
        <title>Genome sequencing of Flavobacterium sp. HYN0048.</title>
        <authorList>
            <person name="Yi H."/>
            <person name="Baek C."/>
        </authorList>
    </citation>
    <scope>NUCLEOTIDE SEQUENCE [LARGE SCALE GENOMIC DNA]</scope>
    <source>
        <strain evidence="2 3">HYN0048</strain>
    </source>
</reference>
<dbReference type="Pfam" id="PF09413">
    <property type="entry name" value="DUF2007"/>
    <property type="match status" value="1"/>
</dbReference>
<gene>
    <name evidence="2" type="ORF">HYN48_08560</name>
</gene>
<dbReference type="AlphaFoldDB" id="A0A2S0REM5"/>
<dbReference type="RefSeq" id="WP_108370708.1">
    <property type="nucleotide sequence ID" value="NZ_CP028811.1"/>
</dbReference>
<dbReference type="Proteomes" id="UP000244193">
    <property type="component" value="Chromosome"/>
</dbReference>
<sequence>MALIRIFSGGAILALRLKEMLESEGVRVVIKDDIQSAIWGGYGTSDLAVELYIHESDYGFVADSIDEFNNSLGHE</sequence>
<name>A0A2S0REM5_9FLAO</name>
<accession>A0A2S0REM5</accession>
<evidence type="ECO:0000259" key="1">
    <source>
        <dbReference type="Pfam" id="PF09413"/>
    </source>
</evidence>
<dbReference type="EMBL" id="CP028811">
    <property type="protein sequence ID" value="AWA30126.1"/>
    <property type="molecule type" value="Genomic_DNA"/>
</dbReference>
<dbReference type="KEGG" id="fmg:HYN48_08560"/>
<dbReference type="InterPro" id="IPR018551">
    <property type="entry name" value="DUF2007"/>
</dbReference>
<keyword evidence="3" id="KW-1185">Reference proteome</keyword>
<proteinExistence type="predicted"/>